<reference evidence="3" key="1">
    <citation type="journal article" date="2013" name="Nat. Genet.">
        <title>The duck genome and transcriptome provide insight into an avian influenza virus reservoir species.</title>
        <authorList>
            <person name="Huang Y."/>
            <person name="Li Y."/>
            <person name="Burt D.W."/>
            <person name="Chen H."/>
            <person name="Zhang Y."/>
            <person name="Qian W."/>
            <person name="Kim H."/>
            <person name="Gan S."/>
            <person name="Zhao Y."/>
            <person name="Li J."/>
            <person name="Yi K."/>
            <person name="Feng H."/>
            <person name="Zhu P."/>
            <person name="Li B."/>
            <person name="Liu Q."/>
            <person name="Fairley S."/>
            <person name="Magor K.E."/>
            <person name="Du Z."/>
            <person name="Hu X."/>
            <person name="Goodman L."/>
            <person name="Tafer H."/>
            <person name="Vignal A."/>
            <person name="Lee T."/>
            <person name="Kim K.W."/>
            <person name="Sheng Z."/>
            <person name="An Y."/>
            <person name="Searle S."/>
            <person name="Herrero J."/>
            <person name="Groenen M.A."/>
            <person name="Crooijmans R.P."/>
            <person name="Faraut T."/>
            <person name="Cai Q."/>
            <person name="Webster R.G."/>
            <person name="Aldridge J.R."/>
            <person name="Warren W.C."/>
            <person name="Bartschat S."/>
            <person name="Kehr S."/>
            <person name="Marz M."/>
            <person name="Stadler P.F."/>
            <person name="Smith J."/>
            <person name="Kraus R.H."/>
            <person name="Zhao Y."/>
            <person name="Ren L."/>
            <person name="Fei J."/>
            <person name="Morisson M."/>
            <person name="Kaiser P."/>
            <person name="Griffin D.K."/>
            <person name="Rao M."/>
            <person name="Pitel F."/>
            <person name="Wang J."/>
            <person name="Li N."/>
        </authorList>
    </citation>
    <scope>NUCLEOTIDE SEQUENCE [LARGE SCALE GENOMIC DNA]</scope>
</reference>
<proteinExistence type="predicted"/>
<dbReference type="EMBL" id="KB743865">
    <property type="protein sequence ID" value="EOA96837.1"/>
    <property type="molecule type" value="Genomic_DNA"/>
</dbReference>
<keyword evidence="3" id="KW-1185">Reference proteome</keyword>
<evidence type="ECO:0000313" key="2">
    <source>
        <dbReference type="EMBL" id="EOA96837.1"/>
    </source>
</evidence>
<evidence type="ECO:0000313" key="3">
    <source>
        <dbReference type="Proteomes" id="UP000296049"/>
    </source>
</evidence>
<dbReference type="Proteomes" id="UP000296049">
    <property type="component" value="Unassembled WGS sequence"/>
</dbReference>
<protein>
    <submittedName>
        <fullName evidence="2">Uncharacterized protein</fullName>
    </submittedName>
</protein>
<dbReference type="AlphaFoldDB" id="R0L9A1"/>
<organism evidence="2 3">
    <name type="scientific">Anas platyrhynchos</name>
    <name type="common">Mallard</name>
    <name type="synonym">Anas boschas</name>
    <dbReference type="NCBI Taxonomy" id="8839"/>
    <lineage>
        <taxon>Eukaryota</taxon>
        <taxon>Metazoa</taxon>
        <taxon>Chordata</taxon>
        <taxon>Craniata</taxon>
        <taxon>Vertebrata</taxon>
        <taxon>Euteleostomi</taxon>
        <taxon>Archelosauria</taxon>
        <taxon>Archosauria</taxon>
        <taxon>Dinosauria</taxon>
        <taxon>Saurischia</taxon>
        <taxon>Theropoda</taxon>
        <taxon>Coelurosauria</taxon>
        <taxon>Aves</taxon>
        <taxon>Neognathae</taxon>
        <taxon>Galloanserae</taxon>
        <taxon>Anseriformes</taxon>
        <taxon>Anatidae</taxon>
        <taxon>Anatinae</taxon>
        <taxon>Anas</taxon>
    </lineage>
</organism>
<accession>R0L9A1</accession>
<feature type="compositionally biased region" description="Polar residues" evidence="1">
    <location>
        <begin position="169"/>
        <end position="182"/>
    </location>
</feature>
<gene>
    <name evidence="2" type="ORF">Anapl_16896</name>
</gene>
<feature type="region of interest" description="Disordered" evidence="1">
    <location>
        <begin position="526"/>
        <end position="550"/>
    </location>
</feature>
<sequence>MQADIYGISATERSAMLCSAAAAGAMLCSTPAAAALPGLLTVSLLFPSEAMPSAAAPAACSWEEASGEASEAPRAFASSDHLRGLHQPPAGSVPSLVQMLQTHRTRKFTQELAACYGRLVKNPNIWLRNCLHAFRTEVELRMPGKGLQNYTDKGEPFSTEPPCAKANAKGTQTPCNNLQGHQQGPGAAHLSSPPAERGSATVLDGEMAAALRGLLAASLSNALGEELAGTCLLGQHMHSPIVTAGLGGEKSHQQGLSPSATPVQPRSVLQLLELRVLKENLLLPAAWGFYIRFTAREGFTRPGERAVGGGLRDFLLLPCGTRRPPRTLLSLHGEQEALTSCWELYGSARRSSKVPRAQARSPSHFGVLVRVTLSAASGFSVGQLKAEALLVLPVGFIPGEWGGTSTIQKQFKKSMCVPVSPHLSGELLGPFLAAKIIPQHPAAAEGIALTARLVLEEGAAPWCPKAGRGRSLLKAVGHEVAPWGDVCRRALSTSGGHLMPGGSRLWAMRLLLAVCVAHQSGDVYRRAPSTSGGHPMPDGSRWRQPSPEGKWGHPDENLRLCVQPEAGSCTKHSGQTLLKPLLRLPASAAETMDRPSSGDPSVPCYVLQQSRARCVVCNRAIACVCGSPKRSTKMEAGTGRSIFTVS</sequence>
<name>R0L9A1_ANAPL</name>
<feature type="region of interest" description="Disordered" evidence="1">
    <location>
        <begin position="150"/>
        <end position="199"/>
    </location>
</feature>
<evidence type="ECO:0000256" key="1">
    <source>
        <dbReference type="SAM" id="MobiDB-lite"/>
    </source>
</evidence>